<keyword evidence="1" id="KW-0472">Membrane</keyword>
<accession>A0A542DK62</accession>
<comment type="caution">
    <text evidence="2">The sequence shown here is derived from an EMBL/GenBank/DDBJ whole genome shotgun (WGS) entry which is preliminary data.</text>
</comment>
<dbReference type="Proteomes" id="UP000320876">
    <property type="component" value="Unassembled WGS sequence"/>
</dbReference>
<dbReference type="EMBL" id="VFML01000001">
    <property type="protein sequence ID" value="TQJ03325.1"/>
    <property type="molecule type" value="Genomic_DNA"/>
</dbReference>
<evidence type="ECO:0000313" key="2">
    <source>
        <dbReference type="EMBL" id="TQJ03325.1"/>
    </source>
</evidence>
<keyword evidence="1" id="KW-1133">Transmembrane helix</keyword>
<keyword evidence="3" id="KW-1185">Reference proteome</keyword>
<evidence type="ECO:0000313" key="3">
    <source>
        <dbReference type="Proteomes" id="UP000320876"/>
    </source>
</evidence>
<protein>
    <submittedName>
        <fullName evidence="2">Uncharacterized protein</fullName>
    </submittedName>
</protein>
<sequence length="50" mass="5532">MYNLTGLVLNLVVGAVFCYVLYFVVRAAVRDGIRQARRDGDGPRNPGDFS</sequence>
<feature type="transmembrane region" description="Helical" evidence="1">
    <location>
        <begin position="6"/>
        <end position="29"/>
    </location>
</feature>
<dbReference type="AlphaFoldDB" id="A0A542DK62"/>
<reference evidence="2 3" key="1">
    <citation type="submission" date="2019-06" db="EMBL/GenBank/DDBJ databases">
        <title>Sequencing the genomes of 1000 actinobacteria strains.</title>
        <authorList>
            <person name="Klenk H.-P."/>
        </authorList>
    </citation>
    <scope>NUCLEOTIDE SEQUENCE [LARGE SCALE GENOMIC DNA]</scope>
    <source>
        <strain evidence="2 3">DSM 45679</strain>
    </source>
</reference>
<keyword evidence="1" id="KW-0812">Transmembrane</keyword>
<dbReference type="RefSeq" id="WP_170220816.1">
    <property type="nucleotide sequence ID" value="NZ_VFML01000001.1"/>
</dbReference>
<gene>
    <name evidence="2" type="ORF">FB471_3081</name>
</gene>
<proteinExistence type="predicted"/>
<evidence type="ECO:0000256" key="1">
    <source>
        <dbReference type="SAM" id="Phobius"/>
    </source>
</evidence>
<name>A0A542DK62_AMYCI</name>
<organism evidence="2 3">
    <name type="scientific">Amycolatopsis cihanbeyliensis</name>
    <dbReference type="NCBI Taxonomy" id="1128664"/>
    <lineage>
        <taxon>Bacteria</taxon>
        <taxon>Bacillati</taxon>
        <taxon>Actinomycetota</taxon>
        <taxon>Actinomycetes</taxon>
        <taxon>Pseudonocardiales</taxon>
        <taxon>Pseudonocardiaceae</taxon>
        <taxon>Amycolatopsis</taxon>
    </lineage>
</organism>